<reference evidence="2 4" key="1">
    <citation type="submission" date="2015-09" db="EMBL/GenBank/DDBJ databases">
        <authorList>
            <consortium name="Swine Surveillance"/>
        </authorList>
    </citation>
    <scope>NUCLEOTIDE SEQUENCE [LARGE SCALE GENOMIC DNA]</scope>
    <source>
        <strain evidence="2 4">5120</strain>
    </source>
</reference>
<dbReference type="AlphaFoldDB" id="A0A0P1FBL8"/>
<dbReference type="OrthoDB" id="7877306at2"/>
<sequence>MPASTTIYPEWNLVLVRYSDYLLTIETAQNFEKYLNHRDFRINQRGLFDLNRVTGAQMDLVKMRELQKYRMQKIAPSGDPVRLVLFAQTDFGCTFARLIAKTWEPSGAEVSIVEDSEASALAELEIPLDDFATMVQQDNCPSAAG</sequence>
<organism evidence="2 4">
    <name type="scientific">Thalassovita autumnalis</name>
    <dbReference type="NCBI Taxonomy" id="2072972"/>
    <lineage>
        <taxon>Bacteria</taxon>
        <taxon>Pseudomonadati</taxon>
        <taxon>Pseudomonadota</taxon>
        <taxon>Alphaproteobacteria</taxon>
        <taxon>Rhodobacterales</taxon>
        <taxon>Roseobacteraceae</taxon>
        <taxon>Thalassovita</taxon>
    </lineage>
</organism>
<dbReference type="RefSeq" id="WP_058241901.1">
    <property type="nucleotide sequence ID" value="NZ_CYSB01000025.1"/>
</dbReference>
<evidence type="ECO:0000313" key="4">
    <source>
        <dbReference type="Proteomes" id="UP000051887"/>
    </source>
</evidence>
<evidence type="ECO:0000313" key="2">
    <source>
        <dbReference type="EMBL" id="CUH70561.1"/>
    </source>
</evidence>
<dbReference type="Proteomes" id="UP000051887">
    <property type="component" value="Unassembled WGS sequence"/>
</dbReference>
<accession>A0A0P1FBL8</accession>
<name>A0A0P1FBL8_9RHOB</name>
<protein>
    <submittedName>
        <fullName evidence="2">Uncharacterized protein</fullName>
    </submittedName>
</protein>
<dbReference type="Proteomes" id="UP000051086">
    <property type="component" value="Unassembled WGS sequence"/>
</dbReference>
<evidence type="ECO:0000313" key="3">
    <source>
        <dbReference type="Proteomes" id="UP000051086"/>
    </source>
</evidence>
<evidence type="ECO:0000313" key="1">
    <source>
        <dbReference type="EMBL" id="CUH65555.1"/>
    </source>
</evidence>
<gene>
    <name evidence="1" type="ORF">TL5118_01357</name>
    <name evidence="2" type="ORF">TL5120_00338</name>
</gene>
<keyword evidence="3" id="KW-1185">Reference proteome</keyword>
<dbReference type="EMBL" id="CYSB01000025">
    <property type="protein sequence ID" value="CUH65555.1"/>
    <property type="molecule type" value="Genomic_DNA"/>
</dbReference>
<proteinExistence type="predicted"/>
<dbReference type="EMBL" id="CYSC01000007">
    <property type="protein sequence ID" value="CUH70561.1"/>
    <property type="molecule type" value="Genomic_DNA"/>
</dbReference>
<reference evidence="1 3" key="2">
    <citation type="submission" date="2015-09" db="EMBL/GenBank/DDBJ databases">
        <authorList>
            <person name="Rodrigo-Torres L."/>
            <person name="Arahal D.R."/>
        </authorList>
    </citation>
    <scope>NUCLEOTIDE SEQUENCE [LARGE SCALE GENOMIC DNA]</scope>
    <source>
        <strain evidence="1 3">CECT 5118</strain>
    </source>
</reference>